<gene>
    <name evidence="1" type="ORF">BpHYR1_007019</name>
</gene>
<accession>A0A3M7RIB2</accession>
<dbReference type="AlphaFoldDB" id="A0A3M7RIB2"/>
<organism evidence="1 2">
    <name type="scientific">Brachionus plicatilis</name>
    <name type="common">Marine rotifer</name>
    <name type="synonym">Brachionus muelleri</name>
    <dbReference type="NCBI Taxonomy" id="10195"/>
    <lineage>
        <taxon>Eukaryota</taxon>
        <taxon>Metazoa</taxon>
        <taxon>Spiralia</taxon>
        <taxon>Gnathifera</taxon>
        <taxon>Rotifera</taxon>
        <taxon>Eurotatoria</taxon>
        <taxon>Monogononta</taxon>
        <taxon>Pseudotrocha</taxon>
        <taxon>Ploima</taxon>
        <taxon>Brachionidae</taxon>
        <taxon>Brachionus</taxon>
    </lineage>
</organism>
<evidence type="ECO:0000313" key="1">
    <source>
        <dbReference type="EMBL" id="RNA23147.1"/>
    </source>
</evidence>
<protein>
    <submittedName>
        <fullName evidence="1">Uncharacterized protein</fullName>
    </submittedName>
</protein>
<comment type="caution">
    <text evidence="1">The sequence shown here is derived from an EMBL/GenBank/DDBJ whole genome shotgun (WGS) entry which is preliminary data.</text>
</comment>
<dbReference type="Proteomes" id="UP000276133">
    <property type="component" value="Unassembled WGS sequence"/>
</dbReference>
<sequence>MDQKSSFGRTSGAFAGLSHFCTNLIFVVDHCIGIMRARQVGPELIVAVLMMLFNKRNDSTLYKV</sequence>
<reference evidence="1 2" key="1">
    <citation type="journal article" date="2018" name="Sci. Rep.">
        <title>Genomic signatures of local adaptation to the degree of environmental predictability in rotifers.</title>
        <authorList>
            <person name="Franch-Gras L."/>
            <person name="Hahn C."/>
            <person name="Garcia-Roger E.M."/>
            <person name="Carmona M.J."/>
            <person name="Serra M."/>
            <person name="Gomez A."/>
        </authorList>
    </citation>
    <scope>NUCLEOTIDE SEQUENCE [LARGE SCALE GENOMIC DNA]</scope>
    <source>
        <strain evidence="1">HYR1</strain>
    </source>
</reference>
<proteinExistence type="predicted"/>
<dbReference type="EMBL" id="REGN01003345">
    <property type="protein sequence ID" value="RNA23147.1"/>
    <property type="molecule type" value="Genomic_DNA"/>
</dbReference>
<name>A0A3M7RIB2_BRAPC</name>
<keyword evidence="2" id="KW-1185">Reference proteome</keyword>
<evidence type="ECO:0000313" key="2">
    <source>
        <dbReference type="Proteomes" id="UP000276133"/>
    </source>
</evidence>